<dbReference type="InterPro" id="IPR008628">
    <property type="entry name" value="GPP34-like"/>
</dbReference>
<dbReference type="Gene3D" id="1.10.3630.10">
    <property type="entry name" value="yeast vps74-n-term truncation variant domain like"/>
    <property type="match status" value="1"/>
</dbReference>
<dbReference type="InterPro" id="IPR038261">
    <property type="entry name" value="GPP34-like_sf"/>
</dbReference>
<comment type="subcellular location">
    <subcellularLocation>
        <location evidence="1">Golgi apparatus membrane</location>
        <topology evidence="1">Peripheral membrane protein</topology>
        <orientation evidence="1">Cytoplasmic side</orientation>
    </subcellularLocation>
</comment>
<dbReference type="EMBL" id="JBIBDZ010000006">
    <property type="protein sequence ID" value="MFF5921128.1"/>
    <property type="molecule type" value="Genomic_DNA"/>
</dbReference>
<keyword evidence="3" id="KW-0446">Lipid-binding</keyword>
<name>A0ABW6XUE6_9ACTN</name>
<keyword evidence="4" id="KW-0472">Membrane</keyword>
<accession>A0ABW6XUE6</accession>
<reference evidence="6 7" key="1">
    <citation type="submission" date="2024-10" db="EMBL/GenBank/DDBJ databases">
        <title>The Natural Products Discovery Center: Release of the First 8490 Sequenced Strains for Exploring Actinobacteria Biosynthetic Diversity.</title>
        <authorList>
            <person name="Kalkreuter E."/>
            <person name="Kautsar S.A."/>
            <person name="Yang D."/>
            <person name="Bader C.D."/>
            <person name="Teijaro C.N."/>
            <person name="Fluegel L."/>
            <person name="Davis C.M."/>
            <person name="Simpson J.R."/>
            <person name="Lauterbach L."/>
            <person name="Steele A.D."/>
            <person name="Gui C."/>
            <person name="Meng S."/>
            <person name="Li G."/>
            <person name="Viehrig K."/>
            <person name="Ye F."/>
            <person name="Su P."/>
            <person name="Kiefer A.F."/>
            <person name="Nichols A."/>
            <person name="Cepeda A.J."/>
            <person name="Yan W."/>
            <person name="Fan B."/>
            <person name="Jiang Y."/>
            <person name="Adhikari A."/>
            <person name="Zheng C.-J."/>
            <person name="Schuster L."/>
            <person name="Cowan T.M."/>
            <person name="Smanski M.J."/>
            <person name="Chevrette M.G."/>
            <person name="De Carvalho L.P.S."/>
            <person name="Shen B."/>
        </authorList>
    </citation>
    <scope>NUCLEOTIDE SEQUENCE [LARGE SCALE GENOMIC DNA]</scope>
    <source>
        <strain evidence="6 7">NPDC012605</strain>
    </source>
</reference>
<keyword evidence="7" id="KW-1185">Reference proteome</keyword>
<evidence type="ECO:0000256" key="2">
    <source>
        <dbReference type="ARBA" id="ARBA00023034"/>
    </source>
</evidence>
<evidence type="ECO:0000313" key="6">
    <source>
        <dbReference type="EMBL" id="MFF5921128.1"/>
    </source>
</evidence>
<evidence type="ECO:0000256" key="3">
    <source>
        <dbReference type="ARBA" id="ARBA00023121"/>
    </source>
</evidence>
<keyword evidence="2" id="KW-0333">Golgi apparatus</keyword>
<evidence type="ECO:0000256" key="1">
    <source>
        <dbReference type="ARBA" id="ARBA00004255"/>
    </source>
</evidence>
<gene>
    <name evidence="6" type="ORF">ACFY8C_22695</name>
</gene>
<comment type="caution">
    <text evidence="6">The sequence shown here is derived from an EMBL/GenBank/DDBJ whole genome shotgun (WGS) entry which is preliminary data.</text>
</comment>
<dbReference type="Pfam" id="PF05719">
    <property type="entry name" value="GPP34"/>
    <property type="match status" value="1"/>
</dbReference>
<feature type="region of interest" description="Disordered" evidence="5">
    <location>
        <begin position="112"/>
        <end position="133"/>
    </location>
</feature>
<protein>
    <submittedName>
        <fullName evidence="6">GPP34 family phosphoprotein</fullName>
    </submittedName>
</protein>
<sequence length="201" mass="21713">MTTAKDLFIIATDPRPDRSVGQGDLSLALAGAELIDLLGAGAVTVEDDRIVPGEPSAPDDRLLGEAAAELSRQEPYELVEDWLWRRGRDLADAYRAALEGAGELTRKRSGLLPFGPERLEPADTPASRRAADRWDENEPVLAALASTVGIDSGRSDDESGLEDEAVTTVVAVVHDAVMELEAVRQRRTIENTAFANIWRGP</sequence>
<dbReference type="RefSeq" id="WP_030325665.1">
    <property type="nucleotide sequence ID" value="NZ_JBIBDZ010000006.1"/>
</dbReference>
<proteinExistence type="predicted"/>
<dbReference type="Proteomes" id="UP001602370">
    <property type="component" value="Unassembled WGS sequence"/>
</dbReference>
<evidence type="ECO:0000313" key="7">
    <source>
        <dbReference type="Proteomes" id="UP001602370"/>
    </source>
</evidence>
<evidence type="ECO:0000256" key="4">
    <source>
        <dbReference type="ARBA" id="ARBA00023136"/>
    </source>
</evidence>
<evidence type="ECO:0000256" key="5">
    <source>
        <dbReference type="SAM" id="MobiDB-lite"/>
    </source>
</evidence>
<organism evidence="6 7">
    <name type="scientific">Streptomyces flavochromogenes</name>
    <dbReference type="NCBI Taxonomy" id="68199"/>
    <lineage>
        <taxon>Bacteria</taxon>
        <taxon>Bacillati</taxon>
        <taxon>Actinomycetota</taxon>
        <taxon>Actinomycetes</taxon>
        <taxon>Kitasatosporales</taxon>
        <taxon>Streptomycetaceae</taxon>
        <taxon>Streptomyces</taxon>
    </lineage>
</organism>